<evidence type="ECO:0000259" key="2">
    <source>
        <dbReference type="Pfam" id="PF00350"/>
    </source>
</evidence>
<sequence length="606" mass="66907">MDKIEQLRSIAEFLGLSNIAKELSLIELRSKQENANIILPLVGEFSSGKTTLVNALTDSKSLESATKPTTATIYEIHFGCDTCRAEVVDANGNRIEVSEISDLKNDALADAKVVTVFDTSTRVPSSTIIVDTPGLSSPDPKHRQTLVNFLPKADGILLVTDINQQITRSLTDFIEMIKLSQRPIYLVLTKSDTKSEGDIESAKAHISKNCEIPLKQVAVVSATKNSLSDLYSLFDTIQHEKKDILRRVDEQRLKDIVKFMADRIEDLMSASSSDKNLDEAILQSQSELKRIKRNIERLVESVSDDITEQERTTTRKFEDTVFDKLNTLVTGKSTDFDNDALMVINSTASLLMNSYRNGVQNAIREKANRQRGTENEISLSSLENMDLSNIQMTDLSYSMDLNSMGHEYDRWIKVGVIAAAAVGTVAVVASTGGVAAVATAAEGALAGNKAIDVVDTVSDVGSIISNKRTANRIEKAVSLASKAVDKYETIESGAQKLSTRVGSDKGLIDSMVGFVTDKLLSKPQRIRAIRNYIDSSLSPDFKNRLCEISQQLVNTVRESLGEEATELIGQKTDALNQLKTECKEQKERFEQRMSQLREYKTMLLTL</sequence>
<feature type="coiled-coil region" evidence="1">
    <location>
        <begin position="568"/>
        <end position="599"/>
    </location>
</feature>
<name>A0A1D3UDZ9_TANFO</name>
<evidence type="ECO:0000313" key="4">
    <source>
        <dbReference type="Proteomes" id="UP000182057"/>
    </source>
</evidence>
<dbReference type="InterPro" id="IPR051943">
    <property type="entry name" value="TRAFAC_Dynamin-like_GTPase"/>
</dbReference>
<proteinExistence type="predicted"/>
<reference evidence="3 4" key="1">
    <citation type="submission" date="2016-09" db="EMBL/GenBank/DDBJ databases">
        <authorList>
            <person name="Capua I."/>
            <person name="De Benedictis P."/>
            <person name="Joannis T."/>
            <person name="Lombin L.H."/>
            <person name="Cattoli G."/>
        </authorList>
    </citation>
    <scope>NUCLEOTIDE SEQUENCE [LARGE SCALE GENOMIC DNA]</scope>
    <source>
        <strain evidence="3 4">UB20</strain>
    </source>
</reference>
<dbReference type="Gene3D" id="3.40.50.300">
    <property type="entry name" value="P-loop containing nucleotide triphosphate hydrolases"/>
    <property type="match status" value="1"/>
</dbReference>
<dbReference type="PANTHER" id="PTHR43681:SF1">
    <property type="entry name" value="SARCALUMENIN"/>
    <property type="match status" value="1"/>
</dbReference>
<gene>
    <name evidence="3" type="ORF">TFUB20_00290</name>
</gene>
<dbReference type="PANTHER" id="PTHR43681">
    <property type="entry name" value="TRANSMEMBRANE GTPASE FZO"/>
    <property type="match status" value="1"/>
</dbReference>
<protein>
    <submittedName>
        <fullName evidence="3">GTPase Era</fullName>
    </submittedName>
</protein>
<dbReference type="InterPro" id="IPR045063">
    <property type="entry name" value="Dynamin_N"/>
</dbReference>
<evidence type="ECO:0000313" key="3">
    <source>
        <dbReference type="EMBL" id="SCQ18258.1"/>
    </source>
</evidence>
<dbReference type="Proteomes" id="UP000182057">
    <property type="component" value="Unassembled WGS sequence"/>
</dbReference>
<dbReference type="RefSeq" id="WP_074449335.1">
    <property type="nucleotide sequence ID" value="NZ_FMMM01000016.1"/>
</dbReference>
<dbReference type="EMBL" id="FMMM01000016">
    <property type="protein sequence ID" value="SCQ18258.1"/>
    <property type="molecule type" value="Genomic_DNA"/>
</dbReference>
<dbReference type="AlphaFoldDB" id="A0A1D3UDZ9"/>
<keyword evidence="1" id="KW-0175">Coiled coil</keyword>
<dbReference type="Pfam" id="PF00350">
    <property type="entry name" value="Dynamin_N"/>
    <property type="match status" value="1"/>
</dbReference>
<organism evidence="3 4">
    <name type="scientific">Tannerella forsythia</name>
    <name type="common">Bacteroides forsythus</name>
    <dbReference type="NCBI Taxonomy" id="28112"/>
    <lineage>
        <taxon>Bacteria</taxon>
        <taxon>Pseudomonadati</taxon>
        <taxon>Bacteroidota</taxon>
        <taxon>Bacteroidia</taxon>
        <taxon>Bacteroidales</taxon>
        <taxon>Tannerellaceae</taxon>
        <taxon>Tannerella</taxon>
    </lineage>
</organism>
<feature type="domain" description="Dynamin N-terminal" evidence="2">
    <location>
        <begin position="41"/>
        <end position="189"/>
    </location>
</feature>
<accession>A0A1D3UDZ9</accession>
<dbReference type="SUPFAM" id="SSF52540">
    <property type="entry name" value="P-loop containing nucleoside triphosphate hydrolases"/>
    <property type="match status" value="1"/>
</dbReference>
<evidence type="ECO:0000256" key="1">
    <source>
        <dbReference type="SAM" id="Coils"/>
    </source>
</evidence>
<dbReference type="OrthoDB" id="1080466at2"/>
<dbReference type="InterPro" id="IPR027417">
    <property type="entry name" value="P-loop_NTPase"/>
</dbReference>
<feature type="coiled-coil region" evidence="1">
    <location>
        <begin position="281"/>
        <end position="312"/>
    </location>
</feature>